<dbReference type="InterPro" id="IPR023342">
    <property type="entry name" value="APO_dom"/>
</dbReference>
<reference evidence="3" key="2">
    <citation type="submission" date="2025-08" db="UniProtKB">
        <authorList>
            <consortium name="RefSeq"/>
        </authorList>
    </citation>
    <scope>IDENTIFICATION</scope>
    <source>
        <tissue evidence="3">Leaf</tissue>
    </source>
</reference>
<dbReference type="Proteomes" id="UP000813463">
    <property type="component" value="Chromosome 4"/>
</dbReference>
<dbReference type="Pfam" id="PF05634">
    <property type="entry name" value="APO_RNA-bind"/>
    <property type="match status" value="2"/>
</dbReference>
<dbReference type="KEGG" id="soe:110788709"/>
<protein>
    <submittedName>
        <fullName evidence="3">APO protein 4, mitochondrial</fullName>
    </submittedName>
</protein>
<dbReference type="RefSeq" id="XP_021849048.1">
    <property type="nucleotide sequence ID" value="XM_021993356.2"/>
</dbReference>
<reference evidence="2" key="1">
    <citation type="journal article" date="2021" name="Nat. Commun.">
        <title>Genomic analyses provide insights into spinach domestication and the genetic basis of agronomic traits.</title>
        <authorList>
            <person name="Cai X."/>
            <person name="Sun X."/>
            <person name="Xu C."/>
            <person name="Sun H."/>
            <person name="Wang X."/>
            <person name="Ge C."/>
            <person name="Zhang Z."/>
            <person name="Wang Q."/>
            <person name="Fei Z."/>
            <person name="Jiao C."/>
            <person name="Wang Q."/>
        </authorList>
    </citation>
    <scope>NUCLEOTIDE SEQUENCE [LARGE SCALE GENOMIC DNA]</scope>
    <source>
        <strain evidence="2">cv. Varoflay</strain>
    </source>
</reference>
<keyword evidence="2" id="KW-1185">Reference proteome</keyword>
<feature type="domain" description="APO" evidence="1">
    <location>
        <begin position="87"/>
        <end position="172"/>
    </location>
</feature>
<accession>A0A9R0IHE5</accession>
<gene>
    <name evidence="3" type="primary">LOC110788709</name>
</gene>
<evidence type="ECO:0000313" key="3">
    <source>
        <dbReference type="RefSeq" id="XP_021849048.1"/>
    </source>
</evidence>
<dbReference type="GO" id="GO:0003723">
    <property type="term" value="F:RNA binding"/>
    <property type="evidence" value="ECO:0000318"/>
    <property type="project" value="GO_Central"/>
</dbReference>
<organism evidence="2 3">
    <name type="scientific">Spinacia oleracea</name>
    <name type="common">Spinach</name>
    <dbReference type="NCBI Taxonomy" id="3562"/>
    <lineage>
        <taxon>Eukaryota</taxon>
        <taxon>Viridiplantae</taxon>
        <taxon>Streptophyta</taxon>
        <taxon>Embryophyta</taxon>
        <taxon>Tracheophyta</taxon>
        <taxon>Spermatophyta</taxon>
        <taxon>Magnoliopsida</taxon>
        <taxon>eudicotyledons</taxon>
        <taxon>Gunneridae</taxon>
        <taxon>Pentapetalae</taxon>
        <taxon>Caryophyllales</taxon>
        <taxon>Chenopodiaceae</taxon>
        <taxon>Chenopodioideae</taxon>
        <taxon>Anserineae</taxon>
        <taxon>Spinacia</taxon>
    </lineage>
</organism>
<dbReference type="PANTHER" id="PTHR10388">
    <property type="entry name" value="EUKARYOTIC TRANSLATION INITIATION FACTOR SUI1"/>
    <property type="match status" value="1"/>
</dbReference>
<evidence type="ECO:0000259" key="1">
    <source>
        <dbReference type="PROSITE" id="PS51499"/>
    </source>
</evidence>
<dbReference type="GeneID" id="110788709"/>
<feature type="domain" description="APO" evidence="1">
    <location>
        <begin position="230"/>
        <end position="315"/>
    </location>
</feature>
<dbReference type="AlphaFoldDB" id="A0A9R0IHE5"/>
<sequence length="336" mass="38333">MALFRHRNWCKILVDNIEINEIGRRWYATNTKVDWDKLRPMIKKRIENRARGYPIKSMIPVAEQVLQARSDLIRGVSALLKVLPVVSCKYCPEVHVGESGHLIRTCCGHRRLNKNQDHQWIRASLNDILVPVETFHLDNMVQDVIRHEQRFDFERVPAIVELCYQAGVIPHDLGLQSLDYLSNSTVDFALTGPDSLSASDLRTIGNRTLRAWETLRHGVQKLLLVYSAKVCKYCSEVHVGPSGHKARLCGVFKYQNFRGNHFWEKAGVDDLVPPKIVWCRRPQDPPVLLHEDRNYYGHAPAVVDLCMKAGTVPPVKYLCMMKAQGLRGPSPDKVLG</sequence>
<dbReference type="OrthoDB" id="1898723at2759"/>
<proteinExistence type="predicted"/>
<evidence type="ECO:0000313" key="2">
    <source>
        <dbReference type="Proteomes" id="UP000813463"/>
    </source>
</evidence>
<dbReference type="PROSITE" id="PS51499">
    <property type="entry name" value="APO"/>
    <property type="match status" value="2"/>
</dbReference>
<name>A0A9R0IHE5_SPIOL</name>